<keyword evidence="17" id="KW-1185">Reference proteome</keyword>
<evidence type="ECO:0000256" key="5">
    <source>
        <dbReference type="ARBA" id="ARBA00022723"/>
    </source>
</evidence>
<evidence type="ECO:0000259" key="15">
    <source>
        <dbReference type="Pfam" id="PF23143"/>
    </source>
</evidence>
<feature type="transmembrane region" description="Helical" evidence="13">
    <location>
        <begin position="21"/>
        <end position="43"/>
    </location>
</feature>
<keyword evidence="7" id="KW-0256">Endoplasmic reticulum</keyword>
<dbReference type="NCBIfam" id="TIGR01494">
    <property type="entry name" value="ATPase_P-type"/>
    <property type="match status" value="2"/>
</dbReference>
<dbReference type="InterPro" id="IPR023299">
    <property type="entry name" value="ATPase_P-typ_cyto_dom_N"/>
</dbReference>
<keyword evidence="10" id="KW-1278">Translocase</keyword>
<evidence type="ECO:0000313" key="17">
    <source>
        <dbReference type="Proteomes" id="UP001212411"/>
    </source>
</evidence>
<evidence type="ECO:0000259" key="14">
    <source>
        <dbReference type="Pfam" id="PF00122"/>
    </source>
</evidence>
<dbReference type="GO" id="GO:0019829">
    <property type="term" value="F:ATPase-coupled monoatomic cation transmembrane transporter activity"/>
    <property type="evidence" value="ECO:0007669"/>
    <property type="project" value="TreeGrafter"/>
</dbReference>
<evidence type="ECO:0000256" key="12">
    <source>
        <dbReference type="ARBA" id="ARBA00023136"/>
    </source>
</evidence>
<feature type="domain" description="P5A-ATPase transmembrane helical hairpin" evidence="15">
    <location>
        <begin position="21"/>
        <end position="87"/>
    </location>
</feature>
<dbReference type="Gene3D" id="2.70.150.10">
    <property type="entry name" value="Calcium-transporting ATPase, cytoplasmic transduction domain A"/>
    <property type="match status" value="1"/>
</dbReference>
<dbReference type="GO" id="GO:0015662">
    <property type="term" value="F:P-type ion transporter activity"/>
    <property type="evidence" value="ECO:0007669"/>
    <property type="project" value="TreeGrafter"/>
</dbReference>
<dbReference type="InterPro" id="IPR008250">
    <property type="entry name" value="ATPase_P-typ_transduc_dom_A_sf"/>
</dbReference>
<dbReference type="Pfam" id="PF00122">
    <property type="entry name" value="E1-E2_ATPase"/>
    <property type="match status" value="1"/>
</dbReference>
<feature type="transmembrane region" description="Helical" evidence="13">
    <location>
        <begin position="1177"/>
        <end position="1195"/>
    </location>
</feature>
<dbReference type="KEGG" id="som:SOMG_00217"/>
<dbReference type="SUPFAM" id="SSF81660">
    <property type="entry name" value="Metal cation-transporting ATPase, ATP-binding domain N"/>
    <property type="match status" value="1"/>
</dbReference>
<dbReference type="InterPro" id="IPR023298">
    <property type="entry name" value="ATPase_P-typ_TM_dom_sf"/>
</dbReference>
<dbReference type="InterPro" id="IPR018303">
    <property type="entry name" value="ATPase_P-typ_P_site"/>
</dbReference>
<evidence type="ECO:0000256" key="6">
    <source>
        <dbReference type="ARBA" id="ARBA00022741"/>
    </source>
</evidence>
<dbReference type="PROSITE" id="PS00154">
    <property type="entry name" value="ATPASE_E1_E2"/>
    <property type="match status" value="1"/>
</dbReference>
<keyword evidence="12 13" id="KW-0472">Membrane</keyword>
<comment type="subcellular location">
    <subcellularLocation>
        <location evidence="1">Endoplasmic reticulum membrane</location>
        <topology evidence="1">Multi-pass membrane protein</topology>
    </subcellularLocation>
</comment>
<dbReference type="Gene3D" id="3.40.50.1000">
    <property type="entry name" value="HAD superfamily/HAD-like"/>
    <property type="match status" value="1"/>
</dbReference>
<dbReference type="InterPro" id="IPR057255">
    <property type="entry name" value="2TM_P5A-ATPase"/>
</dbReference>
<dbReference type="Proteomes" id="UP001212411">
    <property type="component" value="Chromosome 1"/>
</dbReference>
<dbReference type="GO" id="GO:0005789">
    <property type="term" value="C:endoplasmic reticulum membrane"/>
    <property type="evidence" value="ECO:0007669"/>
    <property type="project" value="UniProtKB-SubCell"/>
</dbReference>
<dbReference type="GO" id="GO:0005524">
    <property type="term" value="F:ATP binding"/>
    <property type="evidence" value="ECO:0007669"/>
    <property type="project" value="UniProtKB-KW"/>
</dbReference>
<dbReference type="SUPFAM" id="SSF56784">
    <property type="entry name" value="HAD-like"/>
    <property type="match status" value="1"/>
</dbReference>
<feature type="transmembrane region" description="Helical" evidence="13">
    <location>
        <begin position="55"/>
        <end position="72"/>
    </location>
</feature>
<evidence type="ECO:0000256" key="7">
    <source>
        <dbReference type="ARBA" id="ARBA00022824"/>
    </source>
</evidence>
<dbReference type="InterPro" id="IPR001757">
    <property type="entry name" value="P_typ_ATPase"/>
</dbReference>
<dbReference type="InterPro" id="IPR023214">
    <property type="entry name" value="HAD_sf"/>
</dbReference>
<dbReference type="InterPro" id="IPR047820">
    <property type="entry name" value="P5A-type_ATPase"/>
</dbReference>
<dbReference type="CDD" id="cd07543">
    <property type="entry name" value="P-type_ATPase_cation"/>
    <property type="match status" value="1"/>
</dbReference>
<dbReference type="GeneID" id="80873702"/>
<dbReference type="AlphaFoldDB" id="A0AAF0AU78"/>
<protein>
    <submittedName>
        <fullName evidence="16">P-type ATPase family V, transmembrane protein dislocase/calcium transporting ATPase Cta4</fullName>
    </submittedName>
</protein>
<evidence type="ECO:0000256" key="9">
    <source>
        <dbReference type="ARBA" id="ARBA00022842"/>
    </source>
</evidence>
<accession>A0AAF0AU78</accession>
<organism evidence="16 17">
    <name type="scientific">Schizosaccharomyces osmophilus</name>
    <dbReference type="NCBI Taxonomy" id="2545709"/>
    <lineage>
        <taxon>Eukaryota</taxon>
        <taxon>Fungi</taxon>
        <taxon>Dikarya</taxon>
        <taxon>Ascomycota</taxon>
        <taxon>Taphrinomycotina</taxon>
        <taxon>Schizosaccharomycetes</taxon>
        <taxon>Schizosaccharomycetales</taxon>
        <taxon>Schizosaccharomycetaceae</taxon>
        <taxon>Schizosaccharomyces</taxon>
    </lineage>
</organism>
<reference evidence="16 17" key="1">
    <citation type="journal article" date="2023" name="G3 (Bethesda)">
        <title>A high-quality reference genome for the fission yeast Schizosaccharomyces osmophilus.</title>
        <authorList>
            <person name="Jia G.S."/>
            <person name="Zhang W.C."/>
            <person name="Liang Y."/>
            <person name="Liu X.H."/>
            <person name="Rhind N."/>
            <person name="Pidoux A."/>
            <person name="Brysch-Herzberg M."/>
            <person name="Du L.L."/>
        </authorList>
    </citation>
    <scope>NUCLEOTIDE SEQUENCE [LARGE SCALE GENOMIC DNA]</scope>
    <source>
        <strain evidence="16 17">CBS 15793</strain>
    </source>
</reference>
<comment type="similarity">
    <text evidence="2">Belongs to the cation transport ATPase (P-type) (TC 3.A.3) family. Type V subfamily.</text>
</comment>
<keyword evidence="6" id="KW-0547">Nucleotide-binding</keyword>
<feature type="transmembrane region" description="Helical" evidence="13">
    <location>
        <begin position="1059"/>
        <end position="1085"/>
    </location>
</feature>
<dbReference type="NCBIfam" id="TIGR01657">
    <property type="entry name" value="P-ATPase-V"/>
    <property type="match status" value="1"/>
</dbReference>
<dbReference type="InterPro" id="IPR006544">
    <property type="entry name" value="P-type_TPase_V"/>
</dbReference>
<keyword evidence="3" id="KW-0813">Transport</keyword>
<evidence type="ECO:0000313" key="16">
    <source>
        <dbReference type="EMBL" id="WBW70549.1"/>
    </source>
</evidence>
<feature type="transmembrane region" description="Helical" evidence="13">
    <location>
        <begin position="1137"/>
        <end position="1157"/>
    </location>
</feature>
<feature type="transmembrane region" description="Helical" evidence="13">
    <location>
        <begin position="398"/>
        <end position="416"/>
    </location>
</feature>
<name>A0AAF0AU78_9SCHI</name>
<dbReference type="PRINTS" id="PR00119">
    <property type="entry name" value="CATATPASE"/>
</dbReference>
<dbReference type="Gene3D" id="3.40.1110.10">
    <property type="entry name" value="Calcium-transporting ATPase, cytoplasmic domain N"/>
    <property type="match status" value="1"/>
</dbReference>
<dbReference type="PANTHER" id="PTHR45630">
    <property type="entry name" value="CATION-TRANSPORTING ATPASE-RELATED"/>
    <property type="match status" value="1"/>
</dbReference>
<dbReference type="GO" id="GO:0016887">
    <property type="term" value="F:ATP hydrolysis activity"/>
    <property type="evidence" value="ECO:0007669"/>
    <property type="project" value="InterPro"/>
</dbReference>
<dbReference type="GO" id="GO:0046872">
    <property type="term" value="F:metal ion binding"/>
    <property type="evidence" value="ECO:0007669"/>
    <property type="project" value="UniProtKB-KW"/>
</dbReference>
<evidence type="ECO:0000256" key="1">
    <source>
        <dbReference type="ARBA" id="ARBA00004477"/>
    </source>
</evidence>
<evidence type="ECO:0000256" key="13">
    <source>
        <dbReference type="SAM" id="Phobius"/>
    </source>
</evidence>
<dbReference type="SFLD" id="SFLDG00002">
    <property type="entry name" value="C1.7:_P-type_atpase_like"/>
    <property type="match status" value="1"/>
</dbReference>
<dbReference type="InterPro" id="IPR044492">
    <property type="entry name" value="P_typ_ATPase_HD_dom"/>
</dbReference>
<dbReference type="InterPro" id="IPR036412">
    <property type="entry name" value="HAD-like_sf"/>
</dbReference>
<dbReference type="GO" id="GO:0006874">
    <property type="term" value="P:intracellular calcium ion homeostasis"/>
    <property type="evidence" value="ECO:0007669"/>
    <property type="project" value="TreeGrafter"/>
</dbReference>
<evidence type="ECO:0000256" key="2">
    <source>
        <dbReference type="ARBA" id="ARBA00006000"/>
    </source>
</evidence>
<keyword evidence="11 13" id="KW-1133">Transmembrane helix</keyword>
<proteinExistence type="inferred from homology"/>
<keyword evidence="9" id="KW-0460">Magnesium</keyword>
<evidence type="ECO:0000256" key="10">
    <source>
        <dbReference type="ARBA" id="ARBA00022967"/>
    </source>
</evidence>
<dbReference type="SFLD" id="SFLDF00027">
    <property type="entry name" value="p-type_atpase"/>
    <property type="match status" value="1"/>
</dbReference>
<dbReference type="EMBL" id="CP115611">
    <property type="protein sequence ID" value="WBW70549.1"/>
    <property type="molecule type" value="Genomic_DNA"/>
</dbReference>
<keyword evidence="8" id="KW-0067">ATP-binding</keyword>
<dbReference type="Pfam" id="PF23143">
    <property type="entry name" value="2TM_P5A-ATPase"/>
    <property type="match status" value="1"/>
</dbReference>
<dbReference type="InterPro" id="IPR059000">
    <property type="entry name" value="ATPase_P-type_domA"/>
</dbReference>
<dbReference type="RefSeq" id="XP_056034792.1">
    <property type="nucleotide sequence ID" value="XM_056179013.1"/>
</dbReference>
<dbReference type="SUPFAM" id="SSF81665">
    <property type="entry name" value="Calcium ATPase, transmembrane domain M"/>
    <property type="match status" value="1"/>
</dbReference>
<keyword evidence="5" id="KW-0479">Metal-binding</keyword>
<dbReference type="SFLD" id="SFLDS00003">
    <property type="entry name" value="Haloacid_Dehalogenase"/>
    <property type="match status" value="1"/>
</dbReference>
<sequence length="1211" mass="135812">MGDSSLVSSPDIKSGQLYIKLPTLCHLYIWPFALFVYPYIAYVYKNHLFSDEVRYLTYIASGTLNVLVWLIGEWNTHMYCLLTCRKSNSIDDATHIMVVPSKSGDSSSVEPIEKTVLPDGQRVQYSFVFQKKRYLFKDENKHFTNVTFPMDSSLTISDFKNSSGLNSAQEDMYKCHYGRNVFDIPIPSFTTLFKEHAVAPFFVFQIFCCVLWCLDEYWKFSLFSMFMIVALECSVVWQRQRTLVEFRTMSIQTYDVQVYRNKKWMPVLTEDLLPNDIVSIVHTKEDLGLPCDLLLISGTCVVNEAMLSGESTPLVKESIELRPEEAVVDFGDIDRNAVLNGGTRILQVTPSPFSKIKTPDGGVPAIVLRTGFETSQGSLVRTMVFSSEKVTENNWEKLYFILFLMVFAIAASAYVWHIGSQTDRSRYKLMLDCIMIITSVVPSELPMELSLAVNASLAALSKYYIYCTEPFRIPVAGHVDICCFDKTGTLTEEHMVVQGISGLNKEDPSRLETLNSIPIETELAIATAHTLVLLEQEGEPAKTVGDPMEKATVEALGWSVSKNNVVIPPESSVFHKGKVQITRNFQFSSALKRQSSVSNVRVAGGNQRTFVSVKGAPEVIATMLKNVPKDYEKIYKEYGRKGSRVLALACKHFKNFVSESKVTDLTREEIESSLEFAGFLVFSSPLKDDAKGTIQMLNNSSHRCMMITGDNPLTAVYVAEQVGIVEKPTLVLDANETSKGSMEWKSTDDTVTLPMDCTKKLDASLYKMYDLCVTGRALSEIEDPAVLLSVLTHAWVYARVSPAQKELMIATLKDSGYVTLMCGDGTNDVGALKQSHVGIALLNASEEDMLQMQERARMNNLMSVYEKQINLSKRFNLPPPPVPPALCHAFPAGPNNPHREKTQENLTKYLDDLKVKKEGDTGLTETERSAEKRANLANKMFDTMAEASDDDAPKIKLGDASVAAPITSKLAVTNSVINIVRQGRCTLVALVQLHKILALNCLITAYSLSVLHLDGIKFGDTQYTISGMLMSVCFYCVSRAKPMETLSKERPQHRIFNTYIIGSVLAQFIVHVITLIYITRCVYVYENPLDKVDLEESFSPSLLNSAIYLLQLIQQVSTFAINYQGRPFREALSENKGMYYGLLGTAFVAIAGVTEFIPELNSKLQLVKLPFNFQMQLLYTMVLDYGACWVIEEVMKKYFRDNKPKDIVLRD</sequence>
<dbReference type="FunFam" id="3.40.50.1000:FF:000056">
    <property type="entry name" value="Cation-transporting ATPase"/>
    <property type="match status" value="1"/>
</dbReference>
<feature type="domain" description="P-type ATPase A" evidence="14">
    <location>
        <begin position="254"/>
        <end position="382"/>
    </location>
</feature>
<dbReference type="PANTHER" id="PTHR45630:SF7">
    <property type="entry name" value="ENDOPLASMIC RETICULUM TRANSMEMBRANE HELIX TRANSLOCASE"/>
    <property type="match status" value="1"/>
</dbReference>
<evidence type="ECO:0000256" key="4">
    <source>
        <dbReference type="ARBA" id="ARBA00022692"/>
    </source>
</evidence>
<evidence type="ECO:0000256" key="3">
    <source>
        <dbReference type="ARBA" id="ARBA00022448"/>
    </source>
</evidence>
<evidence type="ECO:0000256" key="8">
    <source>
        <dbReference type="ARBA" id="ARBA00022840"/>
    </source>
</evidence>
<dbReference type="SUPFAM" id="SSF81653">
    <property type="entry name" value="Calcium ATPase, transduction domain A"/>
    <property type="match status" value="1"/>
</dbReference>
<dbReference type="Pfam" id="PF13246">
    <property type="entry name" value="Cation_ATPase"/>
    <property type="match status" value="1"/>
</dbReference>
<keyword evidence="4 13" id="KW-0812">Transmembrane</keyword>
<evidence type="ECO:0000256" key="11">
    <source>
        <dbReference type="ARBA" id="ARBA00022989"/>
    </source>
</evidence>
<gene>
    <name evidence="16" type="primary">cta4</name>
    <name evidence="16" type="ORF">SOMG_00217</name>
</gene>